<dbReference type="AlphaFoldDB" id="K3Y586"/>
<dbReference type="STRING" id="4555.K3Y586"/>
<dbReference type="Gramene" id="KQK98202">
    <property type="protein sequence ID" value="KQK98202"/>
    <property type="gene ID" value="SETIT_009374mg"/>
</dbReference>
<dbReference type="SUPFAM" id="SSF50978">
    <property type="entry name" value="WD40 repeat-like"/>
    <property type="match status" value="1"/>
</dbReference>
<dbReference type="Gene3D" id="2.130.10.10">
    <property type="entry name" value="YVTN repeat-like/Quinoprotein amine dehydrogenase"/>
    <property type="match status" value="1"/>
</dbReference>
<feature type="region of interest" description="Disordered" evidence="4">
    <location>
        <begin position="207"/>
        <end position="237"/>
    </location>
</feature>
<feature type="repeat" description="WD" evidence="3">
    <location>
        <begin position="315"/>
        <end position="356"/>
    </location>
</feature>
<feature type="region of interest" description="Disordered" evidence="4">
    <location>
        <begin position="1"/>
        <end position="54"/>
    </location>
</feature>
<feature type="repeat" description="WD" evidence="3">
    <location>
        <begin position="424"/>
        <end position="464"/>
    </location>
</feature>
<dbReference type="ExpressionAtlas" id="K3Y586">
    <property type="expression patterns" value="baseline"/>
</dbReference>
<evidence type="ECO:0000256" key="3">
    <source>
        <dbReference type="PROSITE-ProRule" id="PRU00221"/>
    </source>
</evidence>
<feature type="compositionally biased region" description="Polar residues" evidence="4">
    <location>
        <begin position="760"/>
        <end position="771"/>
    </location>
</feature>
<dbReference type="Proteomes" id="UP000004995">
    <property type="component" value="Unassembled WGS sequence"/>
</dbReference>
<keyword evidence="2" id="KW-0677">Repeat</keyword>
<dbReference type="OrthoDB" id="408728at2759"/>
<dbReference type="InterPro" id="IPR001680">
    <property type="entry name" value="WD40_rpt"/>
</dbReference>
<keyword evidence="1 3" id="KW-0853">WD repeat</keyword>
<feature type="repeat" description="WD" evidence="3">
    <location>
        <begin position="464"/>
        <end position="506"/>
    </location>
</feature>
<evidence type="ECO:0000313" key="5">
    <source>
        <dbReference type="EMBL" id="RCV34659.1"/>
    </source>
</evidence>
<name>K3Y586_SETIT</name>
<dbReference type="PRINTS" id="PR00320">
    <property type="entry name" value="GPROTEINBRPT"/>
</dbReference>
<dbReference type="RefSeq" id="XP_004976313.1">
    <property type="nucleotide sequence ID" value="XM_004976256.3"/>
</dbReference>
<dbReference type="PANTHER" id="PTHR14221">
    <property type="entry name" value="WD REPEAT DOMAIN 44"/>
    <property type="match status" value="1"/>
</dbReference>
<dbReference type="OMA" id="IWTIQFS"/>
<sequence>MSAGGGEEEEEEEEVFYESRERVLSSSGSSTSASDDDDHGLPRRRRDGTASAAAAAAAALDVWMSEPAPVQERRRRLLQMMGLAGDPALARLEMGRSASYDGPVRPAAVSPISRSRSDGAAPVKPPLGGRSRQASSGSSEATPEGEEADPRCLIRNLDDGSEFVVKEEFELREVGTGRQLTMEEFVDLCVGRSPIVQELMRRENVANAGSNNDSSTPIQRSNSDSSNGATRHRRRSSWLRSIRNIAGSMVVTSRDRRSSDEKDTCSEKGGRRSSSATDDSQDSARAVHHGPVRVKVRQYGKSYKELSGLFMNQEIQAHNGSIWSIRFSPDGRYLASAGEDCVIHVWEVSEFERKREENGVCNPFVAMVCNGSPEPTLALASLDGSNSEKKRRARFLESRRSVSSDQLMVPEHVFALSEKPIRTFVGHSEDVLDLCWSKSQYLLSSSMDKTVKLWHISSTSCLKTFSHSDYVTCIQFNPVDDRYFISGSLDEKVRIWSTQNREIVDWRDLHEMVTAACYTPDGQVLIIYTSFLDLNIFVLRSNMFPSYLKSALIGSHKGSCHIYDTSDNRLLQKKQIDLQNKKKKSSQKKITGFQFLPGNTSRVLITSADSRIRVADGLNLVHKYKGFRNTSSQIAACLAANGRYVISASEDSHVYIWRNDDNLEQGRSKGNVTVTNSYEYFHCQDVTAAVALPSAGSAMVSRTNSRKHDEQDCVSEHPLLHAVPELQDSCDFQGQSGNILSTSSNHSGDRATWPEELMTATKQSPRSSASLPSGAGQAPSRSAWGMVIVTAGRGGQIRTFQNFGFPARV</sequence>
<dbReference type="FunFam" id="2.130.10.10:FF:001875">
    <property type="entry name" value="Transducin/WD40 repeat-like superfamily protein"/>
    <property type="match status" value="1"/>
</dbReference>
<reference evidence="6" key="3">
    <citation type="submission" date="2018-08" db="UniProtKB">
        <authorList>
            <consortium name="EnsemblPlants"/>
        </authorList>
    </citation>
    <scope>IDENTIFICATION</scope>
    <source>
        <strain evidence="6">Yugu1</strain>
    </source>
</reference>
<accession>K3Y586</accession>
<dbReference type="Pfam" id="PF00400">
    <property type="entry name" value="WD40"/>
    <property type="match status" value="4"/>
</dbReference>
<keyword evidence="7" id="KW-1185">Reference proteome</keyword>
<reference evidence="5 7" key="1">
    <citation type="journal article" date="2012" name="Nat. Biotechnol.">
        <title>Reference genome sequence of the model plant Setaria.</title>
        <authorList>
            <person name="Bennetzen J.L."/>
            <person name="Schmutz J."/>
            <person name="Wang H."/>
            <person name="Percifield R."/>
            <person name="Hawkins J."/>
            <person name="Pontaroli A.C."/>
            <person name="Estep M."/>
            <person name="Feng L."/>
            <person name="Vaughn J.N."/>
            <person name="Grimwood J."/>
            <person name="Jenkins J."/>
            <person name="Barry K."/>
            <person name="Lindquist E."/>
            <person name="Hellsten U."/>
            <person name="Deshpande S."/>
            <person name="Wang X."/>
            <person name="Wu X."/>
            <person name="Mitros T."/>
            <person name="Triplett J."/>
            <person name="Yang X."/>
            <person name="Ye C.Y."/>
            <person name="Mauro-Herrera M."/>
            <person name="Wang L."/>
            <person name="Li P."/>
            <person name="Sharma M."/>
            <person name="Sharma R."/>
            <person name="Ronald P.C."/>
            <person name="Panaud O."/>
            <person name="Kellogg E.A."/>
            <person name="Brutnell T.P."/>
            <person name="Doust A.N."/>
            <person name="Tuskan G.A."/>
            <person name="Rokhsar D."/>
            <person name="Devos K.M."/>
        </authorList>
    </citation>
    <scope>NUCLEOTIDE SEQUENCE [LARGE SCALE GENOMIC DNA]</scope>
    <source>
        <strain evidence="7">cv. Yugu1</strain>
        <strain evidence="5">Yugu1</strain>
    </source>
</reference>
<dbReference type="SMART" id="SM00320">
    <property type="entry name" value="WD40"/>
    <property type="match status" value="5"/>
</dbReference>
<dbReference type="PROSITE" id="PS50082">
    <property type="entry name" value="WD_REPEATS_2"/>
    <property type="match status" value="3"/>
</dbReference>
<evidence type="ECO:0000313" key="6">
    <source>
        <dbReference type="EnsemblPlants" id="KQK98202"/>
    </source>
</evidence>
<feature type="compositionally biased region" description="Polar residues" evidence="4">
    <location>
        <begin position="207"/>
        <end position="229"/>
    </location>
</feature>
<reference evidence="5" key="2">
    <citation type="submission" date="2015-07" db="EMBL/GenBank/DDBJ databases">
        <authorList>
            <person name="Noorani M."/>
        </authorList>
    </citation>
    <scope>NUCLEOTIDE SEQUENCE</scope>
    <source>
        <strain evidence="5">Yugu1</strain>
    </source>
</reference>
<dbReference type="PANTHER" id="PTHR14221:SF67">
    <property type="entry name" value="WD REPEAT-CONTAINING PROTEIN 44-LIKE"/>
    <property type="match status" value="1"/>
</dbReference>
<dbReference type="EMBL" id="AGNK02004439">
    <property type="status" value="NOT_ANNOTATED_CDS"/>
    <property type="molecule type" value="Genomic_DNA"/>
</dbReference>
<feature type="compositionally biased region" description="Low complexity" evidence="4">
    <location>
        <begin position="128"/>
        <end position="139"/>
    </location>
</feature>
<dbReference type="KEGG" id="sita:101784254"/>
<feature type="compositionally biased region" description="Acidic residues" evidence="4">
    <location>
        <begin position="1"/>
        <end position="16"/>
    </location>
</feature>
<dbReference type="PROSITE" id="PS50294">
    <property type="entry name" value="WD_REPEATS_REGION"/>
    <property type="match status" value="3"/>
</dbReference>
<dbReference type="PROSITE" id="PS00678">
    <property type="entry name" value="WD_REPEATS_1"/>
    <property type="match status" value="1"/>
</dbReference>
<dbReference type="HOGENOM" id="CLU_009835_1_0_1"/>
<feature type="region of interest" description="Disordered" evidence="4">
    <location>
        <begin position="98"/>
        <end position="152"/>
    </location>
</feature>
<evidence type="ECO:0000256" key="2">
    <source>
        <dbReference type="ARBA" id="ARBA00022737"/>
    </source>
</evidence>
<dbReference type="eggNOG" id="KOG0283">
    <property type="taxonomic scope" value="Eukaryota"/>
</dbReference>
<dbReference type="InterPro" id="IPR019775">
    <property type="entry name" value="WD40_repeat_CS"/>
</dbReference>
<dbReference type="EnsemblPlants" id="KQK98202">
    <property type="protein sequence ID" value="KQK98202"/>
    <property type="gene ID" value="SETIT_009374mg"/>
</dbReference>
<gene>
    <name evidence="6" type="primary">LOC101784254</name>
    <name evidence="5" type="ORF">SETIT_7G176800v2</name>
</gene>
<dbReference type="InterPro" id="IPR036322">
    <property type="entry name" value="WD40_repeat_dom_sf"/>
</dbReference>
<proteinExistence type="predicted"/>
<dbReference type="InterPro" id="IPR015943">
    <property type="entry name" value="WD40/YVTN_repeat-like_dom_sf"/>
</dbReference>
<dbReference type="InterPro" id="IPR040324">
    <property type="entry name" value="WDR44/Dgr2"/>
</dbReference>
<protein>
    <submittedName>
        <fullName evidence="5 6">Uncharacterized protein</fullName>
    </submittedName>
</protein>
<feature type="region of interest" description="Disordered" evidence="4">
    <location>
        <begin position="759"/>
        <end position="780"/>
    </location>
</feature>
<dbReference type="InterPro" id="IPR020472">
    <property type="entry name" value="WD40_PAC1"/>
</dbReference>
<feature type="region of interest" description="Disordered" evidence="4">
    <location>
        <begin position="250"/>
        <end position="293"/>
    </location>
</feature>
<evidence type="ECO:0000256" key="1">
    <source>
        <dbReference type="ARBA" id="ARBA00022574"/>
    </source>
</evidence>
<dbReference type="GeneID" id="101784254"/>
<dbReference type="EMBL" id="CM003534">
    <property type="protein sequence ID" value="RCV34659.1"/>
    <property type="molecule type" value="Genomic_DNA"/>
</dbReference>
<evidence type="ECO:0000256" key="4">
    <source>
        <dbReference type="SAM" id="MobiDB-lite"/>
    </source>
</evidence>
<organism evidence="6 7">
    <name type="scientific">Setaria italica</name>
    <name type="common">Foxtail millet</name>
    <name type="synonym">Panicum italicum</name>
    <dbReference type="NCBI Taxonomy" id="4555"/>
    <lineage>
        <taxon>Eukaryota</taxon>
        <taxon>Viridiplantae</taxon>
        <taxon>Streptophyta</taxon>
        <taxon>Embryophyta</taxon>
        <taxon>Tracheophyta</taxon>
        <taxon>Spermatophyta</taxon>
        <taxon>Magnoliopsida</taxon>
        <taxon>Liliopsida</taxon>
        <taxon>Poales</taxon>
        <taxon>Poaceae</taxon>
        <taxon>PACMAD clade</taxon>
        <taxon>Panicoideae</taxon>
        <taxon>Panicodae</taxon>
        <taxon>Paniceae</taxon>
        <taxon>Cenchrinae</taxon>
        <taxon>Setaria</taxon>
    </lineage>
</organism>
<feature type="compositionally biased region" description="Basic and acidic residues" evidence="4">
    <location>
        <begin position="253"/>
        <end position="270"/>
    </location>
</feature>
<evidence type="ECO:0000313" key="7">
    <source>
        <dbReference type="Proteomes" id="UP000004995"/>
    </source>
</evidence>